<evidence type="ECO:0000313" key="2">
    <source>
        <dbReference type="Proteomes" id="UP000239089"/>
    </source>
</evidence>
<dbReference type="EMBL" id="NHSJ01000009">
    <property type="protein sequence ID" value="PPQ33965.1"/>
    <property type="molecule type" value="Genomic_DNA"/>
</dbReference>
<dbReference type="AlphaFoldDB" id="A0A2S6NH36"/>
<evidence type="ECO:0000313" key="1">
    <source>
        <dbReference type="EMBL" id="PPQ33965.1"/>
    </source>
</evidence>
<dbReference type="Proteomes" id="UP000239089">
    <property type="component" value="Unassembled WGS sequence"/>
</dbReference>
<gene>
    <name evidence="1" type="ORF">CCR94_00425</name>
</gene>
<reference evidence="1 2" key="1">
    <citation type="journal article" date="2018" name="Arch. Microbiol.">
        <title>New insights into the metabolic potential of the phototrophic purple bacterium Rhodopila globiformis DSM 161(T) from its draft genome sequence and evidence for a vanadium-dependent nitrogenase.</title>
        <authorList>
            <person name="Imhoff J.F."/>
            <person name="Rahn T."/>
            <person name="Kunzel S."/>
            <person name="Neulinger S.C."/>
        </authorList>
    </citation>
    <scope>NUCLEOTIDE SEQUENCE [LARGE SCALE GENOMIC DNA]</scope>
    <source>
        <strain evidence="1 2">DSM 16996</strain>
    </source>
</reference>
<accession>A0A2S6NH36</accession>
<name>A0A2S6NH36_9HYPH</name>
<keyword evidence="2" id="KW-1185">Reference proteome</keyword>
<comment type="caution">
    <text evidence="1">The sequence shown here is derived from an EMBL/GenBank/DDBJ whole genome shotgun (WGS) entry which is preliminary data.</text>
</comment>
<organism evidence="1 2">
    <name type="scientific">Rhodoblastus sphagnicola</name>
    <dbReference type="NCBI Taxonomy" id="333368"/>
    <lineage>
        <taxon>Bacteria</taxon>
        <taxon>Pseudomonadati</taxon>
        <taxon>Pseudomonadota</taxon>
        <taxon>Alphaproteobacteria</taxon>
        <taxon>Hyphomicrobiales</taxon>
        <taxon>Rhodoblastaceae</taxon>
        <taxon>Rhodoblastus</taxon>
    </lineage>
</organism>
<protein>
    <submittedName>
        <fullName evidence="1">Uncharacterized protein</fullName>
    </submittedName>
</protein>
<sequence length="68" mass="7295">MELRMARVESELAETAAVTVQVARDQVIAAGDPETIAWALDQFREAEALLRRVTADCDGPPGEVKGAV</sequence>
<proteinExistence type="predicted"/>